<dbReference type="Gene3D" id="3.50.50.60">
    <property type="entry name" value="FAD/NAD(P)-binding domain"/>
    <property type="match status" value="1"/>
</dbReference>
<dbReference type="AlphaFoldDB" id="A0A8K0UNX7"/>
<evidence type="ECO:0000256" key="4">
    <source>
        <dbReference type="ARBA" id="ARBA00022827"/>
    </source>
</evidence>
<dbReference type="PANTHER" id="PTHR43539:SF68">
    <property type="entry name" value="FLAVIN-BINDING MONOOXYGENASE-LIKE PROTEIN (AFU_ORTHOLOGUE AFUA_4G09220)"/>
    <property type="match status" value="1"/>
</dbReference>
<evidence type="ECO:0000256" key="3">
    <source>
        <dbReference type="ARBA" id="ARBA00022630"/>
    </source>
</evidence>
<keyword evidence="3" id="KW-0285">Flavoprotein</keyword>
<organism evidence="7 8">
    <name type="scientific">Cristinia sonorae</name>
    <dbReference type="NCBI Taxonomy" id="1940300"/>
    <lineage>
        <taxon>Eukaryota</taxon>
        <taxon>Fungi</taxon>
        <taxon>Dikarya</taxon>
        <taxon>Basidiomycota</taxon>
        <taxon>Agaricomycotina</taxon>
        <taxon>Agaricomycetes</taxon>
        <taxon>Agaricomycetidae</taxon>
        <taxon>Agaricales</taxon>
        <taxon>Pleurotineae</taxon>
        <taxon>Stephanosporaceae</taxon>
        <taxon>Cristinia</taxon>
    </lineage>
</organism>
<proteinExistence type="inferred from homology"/>
<comment type="cofactor">
    <cofactor evidence="1">
        <name>FAD</name>
        <dbReference type="ChEBI" id="CHEBI:57692"/>
    </cofactor>
</comment>
<dbReference type="GO" id="GO:0004497">
    <property type="term" value="F:monooxygenase activity"/>
    <property type="evidence" value="ECO:0007669"/>
    <property type="project" value="UniProtKB-KW"/>
</dbReference>
<dbReference type="Proteomes" id="UP000813824">
    <property type="component" value="Unassembled WGS sequence"/>
</dbReference>
<keyword evidence="7" id="KW-0503">Monooxygenase</keyword>
<keyword evidence="4" id="KW-0274">FAD</keyword>
<protein>
    <submittedName>
        <fullName evidence="7">Dimethylaniline monooxygenase (N-oxide-forming)</fullName>
    </submittedName>
</protein>
<evidence type="ECO:0000256" key="1">
    <source>
        <dbReference type="ARBA" id="ARBA00001974"/>
    </source>
</evidence>
<dbReference type="InterPro" id="IPR032710">
    <property type="entry name" value="NTF2-like_dom_sf"/>
</dbReference>
<keyword evidence="5" id="KW-0521">NADP</keyword>
<evidence type="ECO:0000256" key="6">
    <source>
        <dbReference type="ARBA" id="ARBA00023002"/>
    </source>
</evidence>
<dbReference type="FunFam" id="3.50.50.60:FF:000023">
    <property type="entry name" value="Dimethylaniline monooxygenase [N-oxide-forming]"/>
    <property type="match status" value="1"/>
</dbReference>
<dbReference type="SUPFAM" id="SSF51905">
    <property type="entry name" value="FAD/NAD(P)-binding domain"/>
    <property type="match status" value="2"/>
</dbReference>
<evidence type="ECO:0000313" key="8">
    <source>
        <dbReference type="Proteomes" id="UP000813824"/>
    </source>
</evidence>
<dbReference type="PRINTS" id="PR00469">
    <property type="entry name" value="PNDRDTASEII"/>
</dbReference>
<gene>
    <name evidence="7" type="ORF">BXZ70DRAFT_1021460</name>
</gene>
<dbReference type="Pfam" id="PF13738">
    <property type="entry name" value="Pyr_redox_3"/>
    <property type="match status" value="1"/>
</dbReference>
<keyword evidence="8" id="KW-1185">Reference proteome</keyword>
<reference evidence="7" key="1">
    <citation type="journal article" date="2021" name="New Phytol.">
        <title>Evolutionary innovations through gain and loss of genes in the ectomycorrhizal Boletales.</title>
        <authorList>
            <person name="Wu G."/>
            <person name="Miyauchi S."/>
            <person name="Morin E."/>
            <person name="Kuo A."/>
            <person name="Drula E."/>
            <person name="Varga T."/>
            <person name="Kohler A."/>
            <person name="Feng B."/>
            <person name="Cao Y."/>
            <person name="Lipzen A."/>
            <person name="Daum C."/>
            <person name="Hundley H."/>
            <person name="Pangilinan J."/>
            <person name="Johnson J."/>
            <person name="Barry K."/>
            <person name="LaButti K."/>
            <person name="Ng V."/>
            <person name="Ahrendt S."/>
            <person name="Min B."/>
            <person name="Choi I.G."/>
            <person name="Park H."/>
            <person name="Plett J.M."/>
            <person name="Magnuson J."/>
            <person name="Spatafora J.W."/>
            <person name="Nagy L.G."/>
            <person name="Henrissat B."/>
            <person name="Grigoriev I.V."/>
            <person name="Yang Z.L."/>
            <person name="Xu J."/>
            <person name="Martin F.M."/>
        </authorList>
    </citation>
    <scope>NUCLEOTIDE SEQUENCE</scope>
    <source>
        <strain evidence="7">KKN 215</strain>
    </source>
</reference>
<evidence type="ECO:0000256" key="5">
    <source>
        <dbReference type="ARBA" id="ARBA00022857"/>
    </source>
</evidence>
<comment type="caution">
    <text evidence="7">The sequence shown here is derived from an EMBL/GenBank/DDBJ whole genome shotgun (WGS) entry which is preliminary data.</text>
</comment>
<dbReference type="InterPro" id="IPR036188">
    <property type="entry name" value="FAD/NAD-bd_sf"/>
</dbReference>
<dbReference type="SUPFAM" id="SSF54427">
    <property type="entry name" value="NTF2-like"/>
    <property type="match status" value="1"/>
</dbReference>
<dbReference type="InterPro" id="IPR050982">
    <property type="entry name" value="Auxin_biosynth/cation_transpt"/>
</dbReference>
<accession>A0A8K0UNX7</accession>
<dbReference type="EMBL" id="JAEVFJ010000014">
    <property type="protein sequence ID" value="KAH8100893.1"/>
    <property type="molecule type" value="Genomic_DNA"/>
</dbReference>
<dbReference type="PANTHER" id="PTHR43539">
    <property type="entry name" value="FLAVIN-BINDING MONOOXYGENASE-LIKE PROTEIN (AFU_ORTHOLOGUE AFUA_4G09220)"/>
    <property type="match status" value="1"/>
</dbReference>
<dbReference type="PRINTS" id="PR00368">
    <property type="entry name" value="FADPNR"/>
</dbReference>
<dbReference type="OrthoDB" id="74360at2759"/>
<sequence length="596" mass="66688">MEVEDGRNTSLPPARDIAKAWLAPYAQAVTGGDVEAIAHAILPNGWFRDVLTLNWDYRALEGTDKIINYLQSNLKPGQVREFKLVGDLHCEPVYVAETGTVEAVFTYETMVAHGRGYVRLVQDGAQGTWRALNVCMMVMDLKGNVEVQYESGLYGGHTLAWSDVYRDRRSKVEGNPHVLIIGSGQTGLQIAARFKQMNIPAVVIERNDRVGDNWRTRYPTLTLHTVRMLYQPYPRNWPVFTPRDKISDWLEMYSHSQDLVVWTKSHIADQPVYDDQLKRWSVTINRDGKPITIRPSHIVMATGTLGHPHFVRLPHQEKFLGVVLHASQYQGGVEYASKRVVVVGAGNTGIDICQDLVFHKAKSVTMVQRSSTCVTSGDKTVENLGKFWPDDVPVEIGDFKFGSIPLGQLKKMMQSQTDEMWKSEEELHKKLRKGGIELNMGPEGEGQLLMVWERGGGYWIDKGGADLIASGHIRVKQGVQPSRFTEGALVFTDGTELEADVVIFATGYANIRESSRKVFGDATIDRTCQVYGLDEEGELRGSYRPTGHPGLWFGTGDFWNSRFMSKQLAIQIKAIELGLVDQDGGICIPVKPKSHL</sequence>
<comment type="similarity">
    <text evidence="2">Belongs to the FMO family.</text>
</comment>
<dbReference type="GO" id="GO:0050660">
    <property type="term" value="F:flavin adenine dinucleotide binding"/>
    <property type="evidence" value="ECO:0007669"/>
    <property type="project" value="TreeGrafter"/>
</dbReference>
<name>A0A8K0UNX7_9AGAR</name>
<keyword evidence="6" id="KW-0560">Oxidoreductase</keyword>
<evidence type="ECO:0000256" key="2">
    <source>
        <dbReference type="ARBA" id="ARBA00009183"/>
    </source>
</evidence>
<evidence type="ECO:0000313" key="7">
    <source>
        <dbReference type="EMBL" id="KAH8100893.1"/>
    </source>
</evidence>